<feature type="domain" description="ACT" evidence="6">
    <location>
        <begin position="335"/>
        <end position="409"/>
    </location>
</feature>
<dbReference type="InterPro" id="IPR002912">
    <property type="entry name" value="ACT_dom"/>
</dbReference>
<reference evidence="7 8" key="1">
    <citation type="submission" date="2024-09" db="EMBL/GenBank/DDBJ databases">
        <authorList>
            <person name="Sun Q."/>
            <person name="Mori K."/>
        </authorList>
    </citation>
    <scope>NUCLEOTIDE SEQUENCE [LARGE SCALE GENOMIC DNA]</scope>
    <source>
        <strain evidence="7 8">JCM 12763</strain>
    </source>
</reference>
<protein>
    <recommendedName>
        <fullName evidence="3">threonine ammonia-lyase</fullName>
        <ecNumber evidence="3">4.3.1.19</ecNumber>
    </recommendedName>
</protein>
<evidence type="ECO:0000313" key="7">
    <source>
        <dbReference type="EMBL" id="MFB9731050.1"/>
    </source>
</evidence>
<keyword evidence="5 7" id="KW-0456">Lyase</keyword>
<accession>A0ABV5UZV7</accession>
<dbReference type="InterPro" id="IPR044561">
    <property type="entry name" value="ACT_ThrD-II-like"/>
</dbReference>
<dbReference type="EMBL" id="JBHMAX010000006">
    <property type="protein sequence ID" value="MFB9731050.1"/>
    <property type="molecule type" value="Genomic_DNA"/>
</dbReference>
<sequence length="409" mass="43163">MPDHIDVTLEDILAAREVLADVLTPTPVEFSQALTDRTGVPVHLKCENLQRAGSFKMRGAYTRMARLTAAEKDRGVVAASAGNHAQGVALAARLLGIEATVYMPHGASMPKLAATKGYGATVHQVGSTIDDCIEAARAHEQEHGAVFIPPFDHPDIVAGQGTCGLEILEQVPDVRTVLVCTGGGGLLAGIARAVKAQRPDVRVVGVQAEEAAAWPGSLSAGHPVPVERMTTMADGIAVGRPGDVPFQLVSELVDGMETVSESALARAVLLLAERAKLVVEPAGAAATAHLMELGQEAAARYEGPVVALLSGGNIDPVLLLRILRQGLTVAGRYLQLRVRVPDRPGALAGVLTMLAEMTCNVLEVQHHRRDPHLKIDEVAISLTLETRGHEHSAQVRQALLDRGYSVDPG</sequence>
<comment type="caution">
    <text evidence="7">The sequence shown here is derived from an EMBL/GenBank/DDBJ whole genome shotgun (WGS) entry which is preliminary data.</text>
</comment>
<dbReference type="EC" id="4.3.1.19" evidence="3"/>
<evidence type="ECO:0000256" key="3">
    <source>
        <dbReference type="ARBA" id="ARBA00012096"/>
    </source>
</evidence>
<evidence type="ECO:0000256" key="4">
    <source>
        <dbReference type="ARBA" id="ARBA00022898"/>
    </source>
</evidence>
<dbReference type="Proteomes" id="UP001589613">
    <property type="component" value="Unassembled WGS sequence"/>
</dbReference>
<comment type="cofactor">
    <cofactor evidence="1">
        <name>pyridoxal 5'-phosphate</name>
        <dbReference type="ChEBI" id="CHEBI:597326"/>
    </cofactor>
</comment>
<dbReference type="PANTHER" id="PTHR48078:SF6">
    <property type="entry name" value="L-THREONINE DEHYDRATASE CATABOLIC TDCB"/>
    <property type="match status" value="1"/>
</dbReference>
<gene>
    <name evidence="7" type="primary">ilvA</name>
    <name evidence="7" type="ORF">ACFFN0_03220</name>
</gene>
<dbReference type="Pfam" id="PF00291">
    <property type="entry name" value="PALP"/>
    <property type="match status" value="1"/>
</dbReference>
<dbReference type="RefSeq" id="WP_181409462.1">
    <property type="nucleotide sequence ID" value="NZ_JBHMAX010000006.1"/>
</dbReference>
<dbReference type="PANTHER" id="PTHR48078">
    <property type="entry name" value="THREONINE DEHYDRATASE, MITOCHONDRIAL-RELATED"/>
    <property type="match status" value="1"/>
</dbReference>
<dbReference type="InterPro" id="IPR036052">
    <property type="entry name" value="TrpB-like_PALP_sf"/>
</dbReference>
<dbReference type="Pfam" id="PF01842">
    <property type="entry name" value="ACT"/>
    <property type="match status" value="1"/>
</dbReference>
<dbReference type="SUPFAM" id="SSF53686">
    <property type="entry name" value="Tryptophan synthase beta subunit-like PLP-dependent enzymes"/>
    <property type="match status" value="1"/>
</dbReference>
<dbReference type="Gene3D" id="3.40.50.1100">
    <property type="match status" value="2"/>
</dbReference>
<evidence type="ECO:0000313" key="8">
    <source>
        <dbReference type="Proteomes" id="UP001589613"/>
    </source>
</evidence>
<name>A0ABV5UZV7_9MICO</name>
<dbReference type="InterPro" id="IPR050147">
    <property type="entry name" value="Ser/Thr_Dehydratase"/>
</dbReference>
<dbReference type="CDD" id="cd04886">
    <property type="entry name" value="ACT_ThrD-II-like"/>
    <property type="match status" value="1"/>
</dbReference>
<organism evidence="7 8">
    <name type="scientific">Ornithinimicrobium kibberense</name>
    <dbReference type="NCBI Taxonomy" id="282060"/>
    <lineage>
        <taxon>Bacteria</taxon>
        <taxon>Bacillati</taxon>
        <taxon>Actinomycetota</taxon>
        <taxon>Actinomycetes</taxon>
        <taxon>Micrococcales</taxon>
        <taxon>Ornithinimicrobiaceae</taxon>
        <taxon>Ornithinimicrobium</taxon>
    </lineage>
</organism>
<evidence type="ECO:0000256" key="1">
    <source>
        <dbReference type="ARBA" id="ARBA00001933"/>
    </source>
</evidence>
<dbReference type="PROSITE" id="PS51671">
    <property type="entry name" value="ACT"/>
    <property type="match status" value="1"/>
</dbReference>
<dbReference type="Gene3D" id="3.30.70.260">
    <property type="match status" value="1"/>
</dbReference>
<dbReference type="InterPro" id="IPR005789">
    <property type="entry name" value="Thr_deHydtase_catblc"/>
</dbReference>
<dbReference type="InterPro" id="IPR001926">
    <property type="entry name" value="TrpB-like_PALP"/>
</dbReference>
<keyword evidence="4" id="KW-0663">Pyridoxal phosphate</keyword>
<dbReference type="NCBIfam" id="TIGR01127">
    <property type="entry name" value="ilvA_1Cterm"/>
    <property type="match status" value="1"/>
</dbReference>
<evidence type="ECO:0000256" key="5">
    <source>
        <dbReference type="ARBA" id="ARBA00023239"/>
    </source>
</evidence>
<evidence type="ECO:0000256" key="2">
    <source>
        <dbReference type="ARBA" id="ARBA00010869"/>
    </source>
</evidence>
<keyword evidence="8" id="KW-1185">Reference proteome</keyword>
<proteinExistence type="inferred from homology"/>
<comment type="similarity">
    <text evidence="2">Belongs to the serine/threonine dehydratase family.</text>
</comment>
<evidence type="ECO:0000259" key="6">
    <source>
        <dbReference type="PROSITE" id="PS51671"/>
    </source>
</evidence>
<dbReference type="GO" id="GO:0004794">
    <property type="term" value="F:threonine deaminase activity"/>
    <property type="evidence" value="ECO:0007669"/>
    <property type="project" value="UniProtKB-EC"/>
</dbReference>
<dbReference type="CDD" id="cd01562">
    <property type="entry name" value="Thr-dehyd"/>
    <property type="match status" value="1"/>
</dbReference>